<dbReference type="GO" id="GO:0016491">
    <property type="term" value="F:oxidoreductase activity"/>
    <property type="evidence" value="ECO:0007669"/>
    <property type="project" value="UniProtKB-KW"/>
</dbReference>
<reference evidence="4" key="1">
    <citation type="journal article" date="2019" name="Int. J. Syst. Evol. Microbiol.">
        <title>The Global Catalogue of Microorganisms (GCM) 10K type strain sequencing project: providing services to taxonomists for standard genome sequencing and annotation.</title>
        <authorList>
            <consortium name="The Broad Institute Genomics Platform"/>
            <consortium name="The Broad Institute Genome Sequencing Center for Infectious Disease"/>
            <person name="Wu L."/>
            <person name="Ma J."/>
        </authorList>
    </citation>
    <scope>NUCLEOTIDE SEQUENCE [LARGE SCALE GENOMIC DNA]</scope>
    <source>
        <strain evidence="4">TBRC 4489</strain>
    </source>
</reference>
<dbReference type="Pfam" id="PF00067">
    <property type="entry name" value="p450"/>
    <property type="match status" value="1"/>
</dbReference>
<keyword evidence="2 3" id="KW-0560">Oxidoreductase</keyword>
<keyword evidence="4" id="KW-1185">Reference proteome</keyword>
<dbReference type="EC" id="1.14.-.-" evidence="3"/>
<gene>
    <name evidence="3" type="ORF">ACFOWE_05595</name>
</gene>
<dbReference type="InterPro" id="IPR002397">
    <property type="entry name" value="Cyt_P450_B"/>
</dbReference>
<dbReference type="PROSITE" id="PS00086">
    <property type="entry name" value="CYTOCHROME_P450"/>
    <property type="match status" value="1"/>
</dbReference>
<evidence type="ECO:0000313" key="4">
    <source>
        <dbReference type="Proteomes" id="UP001595850"/>
    </source>
</evidence>
<protein>
    <submittedName>
        <fullName evidence="3">Cytochrome P450</fullName>
        <ecNumber evidence="3">1.14.-.-</ecNumber>
    </submittedName>
</protein>
<dbReference type="PANTHER" id="PTHR46696">
    <property type="entry name" value="P450, PUTATIVE (EUROFUNG)-RELATED"/>
    <property type="match status" value="1"/>
</dbReference>
<organism evidence="3 4">
    <name type="scientific">Planomonospora corallina</name>
    <dbReference type="NCBI Taxonomy" id="1806052"/>
    <lineage>
        <taxon>Bacteria</taxon>
        <taxon>Bacillati</taxon>
        <taxon>Actinomycetota</taxon>
        <taxon>Actinomycetes</taxon>
        <taxon>Streptosporangiales</taxon>
        <taxon>Streptosporangiaceae</taxon>
        <taxon>Planomonospora</taxon>
    </lineage>
</organism>
<keyword evidence="2" id="KW-0349">Heme</keyword>
<keyword evidence="2" id="KW-0503">Monooxygenase</keyword>
<dbReference type="RefSeq" id="WP_377285842.1">
    <property type="nucleotide sequence ID" value="NZ_JBHSBM010000011.1"/>
</dbReference>
<evidence type="ECO:0000256" key="2">
    <source>
        <dbReference type="RuleBase" id="RU000461"/>
    </source>
</evidence>
<dbReference type="Proteomes" id="UP001595850">
    <property type="component" value="Unassembled WGS sequence"/>
</dbReference>
<keyword evidence="2" id="KW-0479">Metal-binding</keyword>
<dbReference type="PRINTS" id="PR00359">
    <property type="entry name" value="BP450"/>
</dbReference>
<dbReference type="InterPro" id="IPR017972">
    <property type="entry name" value="Cyt_P450_CS"/>
</dbReference>
<dbReference type="EMBL" id="JBHSBM010000011">
    <property type="protein sequence ID" value="MFC4057756.1"/>
    <property type="molecule type" value="Genomic_DNA"/>
</dbReference>
<dbReference type="InterPro" id="IPR001128">
    <property type="entry name" value="Cyt_P450"/>
</dbReference>
<dbReference type="CDD" id="cd11030">
    <property type="entry name" value="CYP105-like"/>
    <property type="match status" value="1"/>
</dbReference>
<sequence>MRIWDGSTPWLVTRHADHRALLTDPRLSIDEKLPGFPHMTRGRAEVAKTTPKLITNTDAPEHTRLRRMVNGPFMVKRIEAMRPAIQKIVDERIDAMLAGPNPVDLVTALALPVPTLVICELLGVPYEDHGFFQRNSNLVLSHESSGEEAREASVALAVHLGGLLAEKMAEPADDMISELAARVRAGEMTGEEAVTMSVAVLIAGHETSASMIPLGTLALLRNPGQLAVLRGTGDPKVVAGAVEELLRYLTIVHTGVRRIATEDIEIGGQVIRAGDGVIFDLSAANWDELAFPEPERLDLARPARRHQAFGYGPHQCLGQSLARVELQVVYGTLYRRVPTLRLAVPDDEVEFAFEGVAYSLRSLPVTW</sequence>
<dbReference type="PRINTS" id="PR00385">
    <property type="entry name" value="P450"/>
</dbReference>
<accession>A0ABV8I0Q5</accession>
<dbReference type="SUPFAM" id="SSF48264">
    <property type="entry name" value="Cytochrome P450"/>
    <property type="match status" value="1"/>
</dbReference>
<comment type="caution">
    <text evidence="3">The sequence shown here is derived from an EMBL/GenBank/DDBJ whole genome shotgun (WGS) entry which is preliminary data.</text>
</comment>
<keyword evidence="2" id="KW-0408">Iron</keyword>
<dbReference type="PANTHER" id="PTHR46696:SF1">
    <property type="entry name" value="CYTOCHROME P450 YJIB-RELATED"/>
    <property type="match status" value="1"/>
</dbReference>
<dbReference type="InterPro" id="IPR036396">
    <property type="entry name" value="Cyt_P450_sf"/>
</dbReference>
<evidence type="ECO:0000313" key="3">
    <source>
        <dbReference type="EMBL" id="MFC4057756.1"/>
    </source>
</evidence>
<name>A0ABV8I0Q5_9ACTN</name>
<proteinExistence type="inferred from homology"/>
<dbReference type="Gene3D" id="1.10.630.10">
    <property type="entry name" value="Cytochrome P450"/>
    <property type="match status" value="1"/>
</dbReference>
<evidence type="ECO:0000256" key="1">
    <source>
        <dbReference type="ARBA" id="ARBA00010617"/>
    </source>
</evidence>
<comment type="similarity">
    <text evidence="1 2">Belongs to the cytochrome P450 family.</text>
</comment>